<dbReference type="PANTHER" id="PTHR47495">
    <property type="entry name" value="ALDEHYDE DEHYDROGENASE"/>
    <property type="match status" value="1"/>
</dbReference>
<dbReference type="EMBL" id="JABWQX020000001">
    <property type="protein sequence ID" value="MBV4552013.1"/>
    <property type="molecule type" value="Genomic_DNA"/>
</dbReference>
<gene>
    <name evidence="3" type="ORF">HU742_012760</name>
    <name evidence="2" type="ORF">HU742_05015</name>
</gene>
<sequence length="248" mass="27114">MSHPDAHVSALEQFTWQSTLDSNLDRKGLLLRLFAEQRFMAAQVRACKLDHKDYLLSLIDPASTTNDDTRHSSSVDSHRMRSVITEAARKAHWGTLPRHGRAQGIAAHYDAQTCMAVVLDIEVSDEGRLIIHDAVVVADLGFVANPGRVRSQLEGACLMGIAFVTSSDFDPTTKDARAKPAYRTRWPLLSWLPGQIAVHLINPTGDCEAGQPSQTSYAPVARALCNAILKATGNESVRIQSLERSSAS</sequence>
<dbReference type="PANTHER" id="PTHR47495:SF3">
    <property type="entry name" value="BLR6219 PROTEIN"/>
    <property type="match status" value="1"/>
</dbReference>
<evidence type="ECO:0000313" key="3">
    <source>
        <dbReference type="EMBL" id="MBV4552013.1"/>
    </source>
</evidence>
<accession>A0A923FLR2</accession>
<dbReference type="Gene3D" id="3.30.365.10">
    <property type="entry name" value="Aldehyde oxidase/xanthine dehydrogenase, molybdopterin binding domain"/>
    <property type="match status" value="1"/>
</dbReference>
<dbReference type="GO" id="GO:0016491">
    <property type="term" value="F:oxidoreductase activity"/>
    <property type="evidence" value="ECO:0007669"/>
    <property type="project" value="InterPro"/>
</dbReference>
<dbReference type="InterPro" id="IPR037165">
    <property type="entry name" value="AldOxase/xan_DH_Mopterin-bd_sf"/>
</dbReference>
<dbReference type="AlphaFoldDB" id="A0A923FLR2"/>
<dbReference type="InterPro" id="IPR046867">
    <property type="entry name" value="AldOxase/xan_DH_MoCoBD2"/>
</dbReference>
<evidence type="ECO:0000313" key="4">
    <source>
        <dbReference type="Proteomes" id="UP000659438"/>
    </source>
</evidence>
<dbReference type="EMBL" id="JABWQX010000001">
    <property type="protein sequence ID" value="MBC3394558.1"/>
    <property type="molecule type" value="Genomic_DNA"/>
</dbReference>
<evidence type="ECO:0000313" key="2">
    <source>
        <dbReference type="EMBL" id="MBC3394558.1"/>
    </source>
</evidence>
<dbReference type="SUPFAM" id="SSF56003">
    <property type="entry name" value="Molybdenum cofactor-binding domain"/>
    <property type="match status" value="1"/>
</dbReference>
<dbReference type="InterPro" id="IPR052516">
    <property type="entry name" value="N-heterocyclic_Hydroxylase"/>
</dbReference>
<reference evidence="2" key="2">
    <citation type="submission" date="2020-07" db="EMBL/GenBank/DDBJ databases">
        <authorList>
            <person name="Lood C."/>
            <person name="Girard L."/>
        </authorList>
    </citation>
    <scope>NUCLEOTIDE SEQUENCE</scope>
    <source>
        <strain evidence="2">SWRI102</strain>
    </source>
</reference>
<reference evidence="2 4" key="1">
    <citation type="journal article" date="2020" name="Microorganisms">
        <title>Reliable Identification of Environmental Pseudomonas Isolates Using the rpoD Gene.</title>
        <authorList>
            <consortium name="The Broad Institute Genome Sequencing Platform"/>
            <person name="Girard L."/>
            <person name="Lood C."/>
            <person name="Rokni-Zadeh H."/>
            <person name="van Noort V."/>
            <person name="Lavigne R."/>
            <person name="De Mot R."/>
        </authorList>
    </citation>
    <scope>NUCLEOTIDE SEQUENCE</scope>
    <source>
        <strain evidence="2 4">SWRI102</strain>
    </source>
</reference>
<dbReference type="RefSeq" id="WP_186642721.1">
    <property type="nucleotide sequence ID" value="NZ_JABWQX020000001.1"/>
</dbReference>
<keyword evidence="4" id="KW-1185">Reference proteome</keyword>
<reference evidence="3" key="3">
    <citation type="submission" date="2021-06" db="EMBL/GenBank/DDBJ databases">
        <title>Updating the genus Pseudomonas: Description of 43 new species and partition of the Pseudomonas putida group.</title>
        <authorList>
            <person name="Girard L."/>
            <person name="Lood C."/>
            <person name="Vandamme P."/>
            <person name="Rokni-Zadeh H."/>
            <person name="Van Noort V."/>
            <person name="Hofte M."/>
            <person name="Lavigne R."/>
            <person name="De Mot R."/>
        </authorList>
    </citation>
    <scope>NUCLEOTIDE SEQUENCE</scope>
    <source>
        <strain evidence="3">SWRI102</strain>
    </source>
</reference>
<comment type="caution">
    <text evidence="2">The sequence shown here is derived from an EMBL/GenBank/DDBJ whole genome shotgun (WGS) entry which is preliminary data.</text>
</comment>
<evidence type="ECO:0000259" key="1">
    <source>
        <dbReference type="Pfam" id="PF20256"/>
    </source>
</evidence>
<organism evidence="2">
    <name type="scientific">Pseudomonas marvdashtae</name>
    <dbReference type="NCBI Taxonomy" id="2745500"/>
    <lineage>
        <taxon>Bacteria</taxon>
        <taxon>Pseudomonadati</taxon>
        <taxon>Pseudomonadota</taxon>
        <taxon>Gammaproteobacteria</taxon>
        <taxon>Pseudomonadales</taxon>
        <taxon>Pseudomonadaceae</taxon>
        <taxon>Pseudomonas</taxon>
    </lineage>
</organism>
<feature type="domain" description="Aldehyde oxidase/xanthine dehydrogenase second molybdopterin binding" evidence="1">
    <location>
        <begin position="103"/>
        <end position="169"/>
    </location>
</feature>
<dbReference type="Pfam" id="PF20256">
    <property type="entry name" value="MoCoBD_2"/>
    <property type="match status" value="1"/>
</dbReference>
<dbReference type="Proteomes" id="UP000659438">
    <property type="component" value="Unassembled WGS sequence"/>
</dbReference>
<name>A0A923FLR2_9PSED</name>
<protein>
    <submittedName>
        <fullName evidence="2">Molybdopterin-dependent oxidoreductase</fullName>
    </submittedName>
</protein>
<proteinExistence type="predicted"/>